<accession>A0A0W1B1L1</accession>
<dbReference type="SUPFAM" id="SSF102588">
    <property type="entry name" value="LmbE-like"/>
    <property type="match status" value="1"/>
</dbReference>
<gene>
    <name evidence="1" type="ORF">UQ64_11580</name>
</gene>
<dbReference type="Gene3D" id="3.40.50.10320">
    <property type="entry name" value="LmbE-like"/>
    <property type="match status" value="1"/>
</dbReference>
<reference evidence="1 2" key="1">
    <citation type="journal article" date="2015" name="Int. Biodeterior. Biodegradation">
        <title>Physiological and genetic screening methods for the isolation of methyl tert-butyl ether-degrading bacteria for bioremediation purposes.</title>
        <authorList>
            <person name="Guisado I.M."/>
            <person name="Purswani J."/>
            <person name="Gonzalez Lopez J."/>
            <person name="Pozo C."/>
        </authorList>
    </citation>
    <scope>NUCLEOTIDE SEQUENCE [LARGE SCALE GENOMIC DNA]</scope>
    <source>
        <strain evidence="1 2">SH7</strain>
    </source>
</reference>
<dbReference type="InterPro" id="IPR024078">
    <property type="entry name" value="LmbE-like_dom_sf"/>
</dbReference>
<evidence type="ECO:0000313" key="1">
    <source>
        <dbReference type="EMBL" id="KTD87449.1"/>
    </source>
</evidence>
<sequence>MSEKFTVLAIGAHVGDVELASGGVLASHSLKGDRIVTLALTAGERGVPAGQDMKEYRQQKVKEAQVFADMLGGEAIVFDDYCDGELPDNQEIRMEVCDVIRRVKPNIIITHWKNSMHKDHALTHHIVNDARFFASLSSFERALPENFAARLYYSENWEDAVDYVPYVYVDFDQAAFDLWIDALSKHWFVTNSKSFKYMDYYKALAVVRGCEARKTYAEAFMVPTETVKVRQSSLW</sequence>
<protein>
    <submittedName>
        <fullName evidence="1">GlcNAc-PI de-N-acetylase</fullName>
    </submittedName>
</protein>
<dbReference type="InterPro" id="IPR003737">
    <property type="entry name" value="GlcNAc_PI_deacetylase-related"/>
</dbReference>
<dbReference type="AlphaFoldDB" id="A0A0W1B1L1"/>
<dbReference type="RefSeq" id="WP_060622967.1">
    <property type="nucleotide sequence ID" value="NZ_LCZJ02000018.1"/>
</dbReference>
<dbReference type="Pfam" id="PF02585">
    <property type="entry name" value="PIG-L"/>
    <property type="match status" value="1"/>
</dbReference>
<proteinExistence type="predicted"/>
<evidence type="ECO:0000313" key="2">
    <source>
        <dbReference type="Proteomes" id="UP000054709"/>
    </source>
</evidence>
<dbReference type="OrthoDB" id="3514174at2"/>
<dbReference type="Proteomes" id="UP000054709">
    <property type="component" value="Unassembled WGS sequence"/>
</dbReference>
<comment type="caution">
    <text evidence="1">The sequence shown here is derived from an EMBL/GenBank/DDBJ whole genome shotgun (WGS) entry which is preliminary data.</text>
</comment>
<dbReference type="EMBL" id="LCZJ02000018">
    <property type="protein sequence ID" value="KTD87449.1"/>
    <property type="molecule type" value="Genomic_DNA"/>
</dbReference>
<keyword evidence="2" id="KW-1185">Reference proteome</keyword>
<organism evidence="1 2">
    <name type="scientific">Paenibacillus etheri</name>
    <dbReference type="NCBI Taxonomy" id="1306852"/>
    <lineage>
        <taxon>Bacteria</taxon>
        <taxon>Bacillati</taxon>
        <taxon>Bacillota</taxon>
        <taxon>Bacilli</taxon>
        <taxon>Bacillales</taxon>
        <taxon>Paenibacillaceae</taxon>
        <taxon>Paenibacillus</taxon>
    </lineage>
</organism>
<name>A0A0W1B1L1_9BACL</name>